<reference evidence="1 2" key="1">
    <citation type="journal article" date="2012" name="J. Bacteriol.">
        <title>Genome Sequence of "Candidatus Nitrosoarchaeum limnia" BG20, a Low-Salinity Ammonia-Oxidizing Archaeon from the San Francisco Bay Estuary.</title>
        <authorList>
            <person name="Mosier A.C."/>
            <person name="Allen E.E."/>
            <person name="Kim M."/>
            <person name="Ferriera S."/>
            <person name="Francis C.A."/>
        </authorList>
    </citation>
    <scope>NUCLEOTIDE SEQUENCE [LARGE SCALE GENOMIC DNA]</scope>
    <source>
        <strain evidence="1 2">BG20</strain>
    </source>
</reference>
<name>S2E224_9ARCH</name>
<protein>
    <submittedName>
        <fullName evidence="1">Uncharacterized protein</fullName>
    </submittedName>
</protein>
<dbReference type="AlphaFoldDB" id="S2E224"/>
<gene>
    <name evidence="1" type="ORF">BG20_I1224</name>
</gene>
<keyword evidence="2" id="KW-1185">Reference proteome</keyword>
<dbReference type="Proteomes" id="UP000014065">
    <property type="component" value="Unassembled WGS sequence"/>
</dbReference>
<evidence type="ECO:0000313" key="2">
    <source>
        <dbReference type="Proteomes" id="UP000014065"/>
    </source>
</evidence>
<evidence type="ECO:0000313" key="1">
    <source>
        <dbReference type="EMBL" id="EPA05390.1"/>
    </source>
</evidence>
<comment type="caution">
    <text evidence="1">The sequence shown here is derived from an EMBL/GenBank/DDBJ whole genome shotgun (WGS) entry which is preliminary data.</text>
</comment>
<sequence length="37" mass="4355">MQTSKIITKILEINRVLGFKESFFILNRYSKNFTNGC</sequence>
<proteinExistence type="predicted"/>
<accession>S2E224</accession>
<dbReference type="EMBL" id="AHJG01000187">
    <property type="protein sequence ID" value="EPA05390.1"/>
    <property type="molecule type" value="Genomic_DNA"/>
</dbReference>
<organism evidence="1 2">
    <name type="scientific">Candidatus Nitrosarchaeum limnium BG20</name>
    <dbReference type="NCBI Taxonomy" id="859192"/>
    <lineage>
        <taxon>Archaea</taxon>
        <taxon>Nitrososphaerota</taxon>
        <taxon>Nitrososphaeria</taxon>
        <taxon>Nitrosopumilales</taxon>
        <taxon>Nitrosopumilaceae</taxon>
        <taxon>Nitrosarchaeum</taxon>
    </lineage>
</organism>